<keyword evidence="2 4" id="KW-0378">Hydrolase</keyword>
<dbReference type="BioCyc" id="CNIT1237085:G1324-2645-MONOMER"/>
<evidence type="ECO:0000313" key="4">
    <source>
        <dbReference type="EMBL" id="AFU59567.1"/>
    </source>
</evidence>
<dbReference type="GeneID" id="13794664"/>
<dbReference type="PROSITE" id="PS00893">
    <property type="entry name" value="NUDIX_BOX"/>
    <property type="match status" value="1"/>
</dbReference>
<dbReference type="STRING" id="1237085.Ngar_c26450"/>
<evidence type="ECO:0000256" key="1">
    <source>
        <dbReference type="ARBA" id="ARBA00001946"/>
    </source>
</evidence>
<evidence type="ECO:0000259" key="3">
    <source>
        <dbReference type="PROSITE" id="PS51462"/>
    </source>
</evidence>
<dbReference type="PROSITE" id="PS51462">
    <property type="entry name" value="NUDIX"/>
    <property type="match status" value="1"/>
</dbReference>
<dbReference type="InterPro" id="IPR020084">
    <property type="entry name" value="NUDIX_hydrolase_CS"/>
</dbReference>
<dbReference type="EMBL" id="CP002408">
    <property type="protein sequence ID" value="AFU59567.1"/>
    <property type="molecule type" value="Genomic_DNA"/>
</dbReference>
<dbReference type="Gene3D" id="3.90.79.10">
    <property type="entry name" value="Nucleoside Triphosphate Pyrophosphohydrolase"/>
    <property type="match status" value="1"/>
</dbReference>
<dbReference type="InterPro" id="IPR000086">
    <property type="entry name" value="NUDIX_hydrolase_dom"/>
</dbReference>
<reference evidence="4 5" key="1">
    <citation type="journal article" date="2012" name="Environ. Microbiol.">
        <title>The genome of the ammonia-oxidizing Candidatus Nitrososphaera gargensis: insights into metabolic versatility and environmental adaptations.</title>
        <authorList>
            <person name="Spang A."/>
            <person name="Poehlein A."/>
            <person name="Offre P."/>
            <person name="Zumbragel S."/>
            <person name="Haider S."/>
            <person name="Rychlik N."/>
            <person name="Nowka B."/>
            <person name="Schmeisser C."/>
            <person name="Lebedeva E.V."/>
            <person name="Rattei T."/>
            <person name="Bohm C."/>
            <person name="Schmid M."/>
            <person name="Galushko A."/>
            <person name="Hatzenpichler R."/>
            <person name="Weinmaier T."/>
            <person name="Daniel R."/>
            <person name="Schleper C."/>
            <person name="Spieck E."/>
            <person name="Streit W."/>
            <person name="Wagner M."/>
        </authorList>
    </citation>
    <scope>NUCLEOTIDE SEQUENCE [LARGE SCALE GENOMIC DNA]</scope>
    <source>
        <strain evidence="5">Ga9.2</strain>
    </source>
</reference>
<dbReference type="CDD" id="cd03424">
    <property type="entry name" value="NUDIX_ADPRase_Nudt5_UGPPase_Nudt14"/>
    <property type="match status" value="1"/>
</dbReference>
<evidence type="ECO:0000256" key="2">
    <source>
        <dbReference type="ARBA" id="ARBA00022801"/>
    </source>
</evidence>
<protein>
    <submittedName>
        <fullName evidence="4">Putative NUDIX hydrolase</fullName>
    </submittedName>
</protein>
<dbReference type="Pfam" id="PF00293">
    <property type="entry name" value="NUDIX"/>
    <property type="match status" value="1"/>
</dbReference>
<comment type="cofactor">
    <cofactor evidence="1">
        <name>Mg(2+)</name>
        <dbReference type="ChEBI" id="CHEBI:18420"/>
    </cofactor>
</comment>
<dbReference type="GO" id="GO:0016462">
    <property type="term" value="F:pyrophosphatase activity"/>
    <property type="evidence" value="ECO:0007669"/>
    <property type="project" value="UniProtKB-ARBA"/>
</dbReference>
<dbReference type="InterPro" id="IPR015797">
    <property type="entry name" value="NUDIX_hydrolase-like_dom_sf"/>
</dbReference>
<dbReference type="SUPFAM" id="SSF55811">
    <property type="entry name" value="Nudix"/>
    <property type="match status" value="1"/>
</dbReference>
<dbReference type="GO" id="GO:0019693">
    <property type="term" value="P:ribose phosphate metabolic process"/>
    <property type="evidence" value="ECO:0007669"/>
    <property type="project" value="TreeGrafter"/>
</dbReference>
<name>K0ILM5_NITGG</name>
<evidence type="ECO:0000313" key="5">
    <source>
        <dbReference type="Proteomes" id="UP000008037"/>
    </source>
</evidence>
<gene>
    <name evidence="4" type="ordered locus">Ngar_c26450</name>
</gene>
<accession>K0ILM5</accession>
<dbReference type="PRINTS" id="PR00502">
    <property type="entry name" value="NUDIXFAMILY"/>
</dbReference>
<dbReference type="Proteomes" id="UP000008037">
    <property type="component" value="Chromosome"/>
</dbReference>
<dbReference type="PATRIC" id="fig|1237085.11.peg.2620"/>
<dbReference type="OrthoDB" id="104705at2157"/>
<dbReference type="PANTHER" id="PTHR11839">
    <property type="entry name" value="UDP/ADP-SUGAR PYROPHOSPHATASE"/>
    <property type="match status" value="1"/>
</dbReference>
<organism evidence="4 5">
    <name type="scientific">Nitrososphaera gargensis (strain Ga9.2)</name>
    <dbReference type="NCBI Taxonomy" id="1237085"/>
    <lineage>
        <taxon>Archaea</taxon>
        <taxon>Nitrososphaerota</taxon>
        <taxon>Nitrososphaeria</taxon>
        <taxon>Nitrososphaerales</taxon>
        <taxon>Nitrososphaeraceae</taxon>
        <taxon>Nitrososphaera</taxon>
    </lineage>
</organism>
<feature type="domain" description="Nudix hydrolase" evidence="3">
    <location>
        <begin position="39"/>
        <end position="167"/>
    </location>
</feature>
<dbReference type="AlphaFoldDB" id="K0ILM5"/>
<dbReference type="GO" id="GO:0006753">
    <property type="term" value="P:nucleoside phosphate metabolic process"/>
    <property type="evidence" value="ECO:0007669"/>
    <property type="project" value="TreeGrafter"/>
</dbReference>
<dbReference type="KEGG" id="nga:Ngar_c26450"/>
<dbReference type="RefSeq" id="WP_015020102.1">
    <property type="nucleotide sequence ID" value="NC_018719.1"/>
</dbReference>
<dbReference type="InParanoid" id="K0ILM5"/>
<dbReference type="HOGENOM" id="CLU_062658_5_1_2"/>
<keyword evidence="5" id="KW-1185">Reference proteome</keyword>
<sequence length="175" mass="19307">MGRGSVRAIRSSTIYSGGINLRRDRFMLGGKVIDKEIVEHKDSVGIVAISGSDDVILVTQYRRAADRVLLEIPAGKMEKGETPRQAAIREMAEEIGYSGKLEPLTRWYLAPGYSTELMHVFVATNLRKIVRGPLDDDENIKIKKVKLSAAVKKCLSGEIQDSKTVAALLVYSQSD</sequence>
<dbReference type="InterPro" id="IPR020476">
    <property type="entry name" value="Nudix_hydrolase"/>
</dbReference>
<proteinExistence type="predicted"/>
<dbReference type="PANTHER" id="PTHR11839:SF18">
    <property type="entry name" value="NUDIX HYDROLASE DOMAIN-CONTAINING PROTEIN"/>
    <property type="match status" value="1"/>
</dbReference>